<evidence type="ECO:0000256" key="2">
    <source>
        <dbReference type="ARBA" id="ARBA00022792"/>
    </source>
</evidence>
<gene>
    <name evidence="5" type="ORF">C5167_047618</name>
</gene>
<evidence type="ECO:0000313" key="5">
    <source>
        <dbReference type="EMBL" id="RZC84832.1"/>
    </source>
</evidence>
<dbReference type="AlphaFoldDB" id="A0A4Y7LJF3"/>
<evidence type="ECO:0000256" key="1">
    <source>
        <dbReference type="ARBA" id="ARBA00004273"/>
    </source>
</evidence>
<keyword evidence="4" id="KW-0472">Membrane</keyword>
<dbReference type="InterPro" id="IPR039297">
    <property type="entry name" value="COX7a"/>
</dbReference>
<keyword evidence="3" id="KW-0496">Mitochondrion</keyword>
<sequence length="134" mass="15569">MEEGYKHHSHWMSLDGMRLRWSDHLMDLIYAEAPFSPRELLLEKQKLFQSIQKHNHLKGRYDKLTSVIIPLGLALTWSHDCSRDIQYVSRDWEEGMKKILPCLAGKNNGIGWECSQFLEPNGANKLYVIGNLNS</sequence>
<evidence type="ECO:0000256" key="3">
    <source>
        <dbReference type="ARBA" id="ARBA00023128"/>
    </source>
</evidence>
<keyword evidence="6" id="KW-1185">Reference proteome</keyword>
<dbReference type="Gramene" id="RZC84832">
    <property type="protein sequence ID" value="RZC84832"/>
    <property type="gene ID" value="C5167_047618"/>
</dbReference>
<evidence type="ECO:0000256" key="4">
    <source>
        <dbReference type="ARBA" id="ARBA00023136"/>
    </source>
</evidence>
<dbReference type="PANTHER" id="PTHR35308:SF10">
    <property type="entry name" value="COX VIIA-LIKE PROTEIN"/>
    <property type="match status" value="1"/>
</dbReference>
<dbReference type="PANTHER" id="PTHR35308">
    <property type="entry name" value="CYTOCHROME C OXIDASE SUBUNIT 7"/>
    <property type="match status" value="1"/>
</dbReference>
<protein>
    <submittedName>
        <fullName evidence="5">Uncharacterized protein</fullName>
    </submittedName>
</protein>
<comment type="subcellular location">
    <subcellularLocation>
        <location evidence="1">Mitochondrion inner membrane</location>
    </subcellularLocation>
</comment>
<organism evidence="5 6">
    <name type="scientific">Papaver somniferum</name>
    <name type="common">Opium poppy</name>
    <dbReference type="NCBI Taxonomy" id="3469"/>
    <lineage>
        <taxon>Eukaryota</taxon>
        <taxon>Viridiplantae</taxon>
        <taxon>Streptophyta</taxon>
        <taxon>Embryophyta</taxon>
        <taxon>Tracheophyta</taxon>
        <taxon>Spermatophyta</taxon>
        <taxon>Magnoliopsida</taxon>
        <taxon>Ranunculales</taxon>
        <taxon>Papaveraceae</taxon>
        <taxon>Papaveroideae</taxon>
        <taxon>Papaver</taxon>
    </lineage>
</organism>
<proteinExistence type="predicted"/>
<name>A0A4Y7LJF3_PAPSO</name>
<keyword evidence="2" id="KW-0999">Mitochondrion inner membrane</keyword>
<dbReference type="Proteomes" id="UP000316621">
    <property type="component" value="Chromosome 11"/>
</dbReference>
<dbReference type="Pfam" id="PF02238">
    <property type="entry name" value="COX7a"/>
    <property type="match status" value="1"/>
</dbReference>
<reference evidence="5 6" key="1">
    <citation type="journal article" date="2018" name="Science">
        <title>The opium poppy genome and morphinan production.</title>
        <authorList>
            <person name="Guo L."/>
            <person name="Winzer T."/>
            <person name="Yang X."/>
            <person name="Li Y."/>
            <person name="Ning Z."/>
            <person name="He Z."/>
            <person name="Teodor R."/>
            <person name="Lu Y."/>
            <person name="Bowser T.A."/>
            <person name="Graham I.A."/>
            <person name="Ye K."/>
        </authorList>
    </citation>
    <scope>NUCLEOTIDE SEQUENCE [LARGE SCALE GENOMIC DNA]</scope>
    <source>
        <strain evidence="6">cv. HN1</strain>
        <tissue evidence="5">Leaves</tissue>
    </source>
</reference>
<dbReference type="EMBL" id="CM010725">
    <property type="protein sequence ID" value="RZC84832.1"/>
    <property type="molecule type" value="Genomic_DNA"/>
</dbReference>
<dbReference type="GO" id="GO:0005743">
    <property type="term" value="C:mitochondrial inner membrane"/>
    <property type="evidence" value="ECO:0007669"/>
    <property type="project" value="UniProtKB-SubCell"/>
</dbReference>
<dbReference type="STRING" id="3469.A0A4Y7LJF3"/>
<accession>A0A4Y7LJF3</accession>
<evidence type="ECO:0000313" key="6">
    <source>
        <dbReference type="Proteomes" id="UP000316621"/>
    </source>
</evidence>